<evidence type="ECO:0000256" key="6">
    <source>
        <dbReference type="ARBA" id="ARBA00023004"/>
    </source>
</evidence>
<dbReference type="Pfam" id="PF07715">
    <property type="entry name" value="Plug"/>
    <property type="match status" value="1"/>
</dbReference>
<organism evidence="15 16">
    <name type="scientific">Pseudomonas helleri</name>
    <dbReference type="NCBI Taxonomy" id="1608996"/>
    <lineage>
        <taxon>Bacteria</taxon>
        <taxon>Pseudomonadati</taxon>
        <taxon>Pseudomonadota</taxon>
        <taxon>Gammaproteobacteria</taxon>
        <taxon>Pseudomonadales</taxon>
        <taxon>Pseudomonadaceae</taxon>
        <taxon>Pseudomonas</taxon>
    </lineage>
</organism>
<keyword evidence="4" id="KW-0410">Iron transport</keyword>
<keyword evidence="7" id="KW-0406">Ion transport</keyword>
<proteinExistence type="inferred from homology"/>
<keyword evidence="10 11" id="KW-0998">Cell outer membrane</keyword>
<dbReference type="PANTHER" id="PTHR32552">
    <property type="entry name" value="FERRICHROME IRON RECEPTOR-RELATED"/>
    <property type="match status" value="1"/>
</dbReference>
<name>A0A6A7YM75_9PSED</name>
<evidence type="ECO:0000256" key="12">
    <source>
        <dbReference type="RuleBase" id="RU003357"/>
    </source>
</evidence>
<dbReference type="InterPro" id="IPR039426">
    <property type="entry name" value="TonB-dep_rcpt-like"/>
</dbReference>
<evidence type="ECO:0000313" key="16">
    <source>
        <dbReference type="Proteomes" id="UP000441404"/>
    </source>
</evidence>
<keyword evidence="8 12" id="KW-0798">TonB box</keyword>
<evidence type="ECO:0000256" key="5">
    <source>
        <dbReference type="ARBA" id="ARBA00022692"/>
    </source>
</evidence>
<comment type="similarity">
    <text evidence="11 12">Belongs to the TonB-dependent receptor family.</text>
</comment>
<keyword evidence="9 11" id="KW-0472">Membrane</keyword>
<keyword evidence="5 11" id="KW-0812">Transmembrane</keyword>
<comment type="subcellular location">
    <subcellularLocation>
        <location evidence="1 11">Cell outer membrane</location>
        <topology evidence="1 11">Multi-pass membrane protein</topology>
    </subcellularLocation>
</comment>
<evidence type="ECO:0000256" key="1">
    <source>
        <dbReference type="ARBA" id="ARBA00004571"/>
    </source>
</evidence>
<dbReference type="Gene3D" id="2.40.170.20">
    <property type="entry name" value="TonB-dependent receptor, beta-barrel domain"/>
    <property type="match status" value="1"/>
</dbReference>
<evidence type="ECO:0000256" key="9">
    <source>
        <dbReference type="ARBA" id="ARBA00023136"/>
    </source>
</evidence>
<dbReference type="InterPro" id="IPR037066">
    <property type="entry name" value="Plug_dom_sf"/>
</dbReference>
<sequence length="696" mass="76815">MKAYPSRKLSRGFSVLTLSTLLGASCALAEESVVSEKKTSLVFEPITVTGEKLERELKNTASSVTVISGREIDQQKTGDSTVHEVLQGVPNVIYTDTVGAPVIRGMDSQGPNNGQNVFWGGTVPRATINLDGHYLNYNEMFFGATSVWDLDSIEVFRGPQTTSQGANAIAGAIIVNTKNPTFTPEALYQAEIGNYNHKRTSIALSGPLMGEDLAGRLAVDYSARDTFIDYTSPNFQKGKTDQDFSALNARAKLLWLPSSITGLEAKLTLVHNDSNRPSQEAASEPFHKLDHTTTTMPSWEQTTNTGILDVSYDFDNGLKLFNQAQYSHSSVKRYTGIRGQGDADVKQNNLSNETRLTFGDQHSELSGVGGVYVARTKSDESLLLSGLSSFDDTKENYGVFGELNYRLNDRWTLSSGLRYQEDRIDRQGTSVLAPGPLDYQKTFSAFLPKVSLAFAATPDWTVGAMVSRGYNPGGMSLNLSTRQWQDFKEESVWNYELFTRANLLNDRLILSANLFYMDFKDAQYNIPVVISPGVAQSYTINAEKAHGYGLELGADYQVLDNLKLRGSVGTLRTRIDKISSNESYEANEFARSPGYSLSFGPSWDITDKANLSVQVRHFDGYYSDTANTKSLSIDSYTLTDARMSYRFSEAVELYGYVKNVFDDRSAIYMQQNRGIGGLEASMTTPRMFGIGVKGAF</sequence>
<evidence type="ECO:0000256" key="2">
    <source>
        <dbReference type="ARBA" id="ARBA00022448"/>
    </source>
</evidence>
<evidence type="ECO:0000313" key="15">
    <source>
        <dbReference type="EMBL" id="MQT48694.1"/>
    </source>
</evidence>
<dbReference type="SUPFAM" id="SSF56935">
    <property type="entry name" value="Porins"/>
    <property type="match status" value="1"/>
</dbReference>
<dbReference type="Gene3D" id="2.170.130.10">
    <property type="entry name" value="TonB-dependent receptor, plug domain"/>
    <property type="match status" value="1"/>
</dbReference>
<dbReference type="GO" id="GO:0006826">
    <property type="term" value="P:iron ion transport"/>
    <property type="evidence" value="ECO:0007669"/>
    <property type="project" value="UniProtKB-KW"/>
</dbReference>
<keyword evidence="15" id="KW-0675">Receptor</keyword>
<evidence type="ECO:0000256" key="11">
    <source>
        <dbReference type="PROSITE-ProRule" id="PRU01360"/>
    </source>
</evidence>
<dbReference type="RefSeq" id="WP_153428534.1">
    <property type="nucleotide sequence ID" value="NZ_WIWJ01000036.1"/>
</dbReference>
<dbReference type="PROSITE" id="PS51257">
    <property type="entry name" value="PROKAR_LIPOPROTEIN"/>
    <property type="match status" value="1"/>
</dbReference>
<gene>
    <name evidence="15" type="ORF">GHO40_18490</name>
</gene>
<feature type="domain" description="TonB-dependent receptor-like beta-barrel" evidence="13">
    <location>
        <begin position="293"/>
        <end position="660"/>
    </location>
</feature>
<dbReference type="InterPro" id="IPR036942">
    <property type="entry name" value="Beta-barrel_TonB_sf"/>
</dbReference>
<accession>A0A6A7YM75</accession>
<evidence type="ECO:0000259" key="14">
    <source>
        <dbReference type="Pfam" id="PF07715"/>
    </source>
</evidence>
<dbReference type="CDD" id="cd01347">
    <property type="entry name" value="ligand_gated_channel"/>
    <property type="match status" value="1"/>
</dbReference>
<keyword evidence="6" id="KW-0408">Iron</keyword>
<dbReference type="Pfam" id="PF00593">
    <property type="entry name" value="TonB_dep_Rec_b-barrel"/>
    <property type="match status" value="1"/>
</dbReference>
<protein>
    <submittedName>
        <fullName evidence="15">TonB-dependent receptor</fullName>
    </submittedName>
</protein>
<dbReference type="PROSITE" id="PS52016">
    <property type="entry name" value="TONB_DEPENDENT_REC_3"/>
    <property type="match status" value="1"/>
</dbReference>
<dbReference type="PANTHER" id="PTHR32552:SF81">
    <property type="entry name" value="TONB-DEPENDENT OUTER MEMBRANE RECEPTOR"/>
    <property type="match status" value="1"/>
</dbReference>
<dbReference type="InterPro" id="IPR012910">
    <property type="entry name" value="Plug_dom"/>
</dbReference>
<evidence type="ECO:0000256" key="10">
    <source>
        <dbReference type="ARBA" id="ARBA00023237"/>
    </source>
</evidence>
<reference evidence="15 16" key="1">
    <citation type="submission" date="2019-10" db="EMBL/GenBank/DDBJ databases">
        <title>Evaluation of single-gene subtyping targets for Pseudomonas.</title>
        <authorList>
            <person name="Reichler S.J."/>
            <person name="Orsi R.H."/>
            <person name="Wiedmann M."/>
            <person name="Martin N.H."/>
            <person name="Murphy S.I."/>
        </authorList>
    </citation>
    <scope>NUCLEOTIDE SEQUENCE [LARGE SCALE GENOMIC DNA]</scope>
    <source>
        <strain evidence="15 16">FSL R10-3257</strain>
    </source>
</reference>
<evidence type="ECO:0000256" key="8">
    <source>
        <dbReference type="ARBA" id="ARBA00023077"/>
    </source>
</evidence>
<keyword evidence="3 11" id="KW-1134">Transmembrane beta strand</keyword>
<keyword evidence="2 11" id="KW-0813">Transport</keyword>
<dbReference type="EMBL" id="WIWJ01000036">
    <property type="protein sequence ID" value="MQT48694.1"/>
    <property type="molecule type" value="Genomic_DNA"/>
</dbReference>
<dbReference type="Proteomes" id="UP000441404">
    <property type="component" value="Unassembled WGS sequence"/>
</dbReference>
<evidence type="ECO:0000259" key="13">
    <source>
        <dbReference type="Pfam" id="PF00593"/>
    </source>
</evidence>
<dbReference type="AlphaFoldDB" id="A0A6A7YM75"/>
<dbReference type="InterPro" id="IPR000531">
    <property type="entry name" value="Beta-barrel_TonB"/>
</dbReference>
<evidence type="ECO:0000256" key="7">
    <source>
        <dbReference type="ARBA" id="ARBA00023065"/>
    </source>
</evidence>
<evidence type="ECO:0000256" key="3">
    <source>
        <dbReference type="ARBA" id="ARBA00022452"/>
    </source>
</evidence>
<feature type="domain" description="TonB-dependent receptor plug" evidence="14">
    <location>
        <begin position="57"/>
        <end position="172"/>
    </location>
</feature>
<evidence type="ECO:0000256" key="4">
    <source>
        <dbReference type="ARBA" id="ARBA00022496"/>
    </source>
</evidence>
<comment type="caution">
    <text evidence="15">The sequence shown here is derived from an EMBL/GenBank/DDBJ whole genome shotgun (WGS) entry which is preliminary data.</text>
</comment>
<dbReference type="GO" id="GO:0009279">
    <property type="term" value="C:cell outer membrane"/>
    <property type="evidence" value="ECO:0007669"/>
    <property type="project" value="UniProtKB-SubCell"/>
</dbReference>